<name>A0A183P5X9_9TREM</name>
<sequence length="494" mass="58711">MRRIDNSRIELERNAQDRLLKLIEAFELFMISDLRKSIVRQTDLVIKERNREEGNLPLDLWKRPAMKETLSVKRPALAEEFLNQLISHSIHNEESGIYTITKENFNLIVQNVAISVMHNEKETFEHYSMYYENLLKNQHHLMYANEREIQDLKDKLHEKDLETSTTVQFQMSEQVHDLLLEVTALRTRILELEEKHKETEAKVQKRVRKELSDSIRKLFGLSFEQKSRIDEYRNQLKAITLQRIAEIKEEASTEMLRIKERTAVGTSAEDELTERNYHLSKEITFLHQHNISLQQMMNRLKVMAQWQQTTLKCTFEKQLGIVENQRNQNKTNATRLNMLSEQQIRLLNDEITNMREHLANTQKHLNDLRIALDKEMKDKIDRKNAAERKASTDKQMATVKQMHIDQLITEITEKDTVLNEMNTILSASAKTRKQEADKSIRQVDLLRKQLKEEKRLKQSALQKIDDIMSQVSRFFFKLFLFEFLLRIFFRSIFL</sequence>
<evidence type="ECO:0000313" key="2">
    <source>
        <dbReference type="Proteomes" id="UP000269396"/>
    </source>
</evidence>
<organism evidence="1 2">
    <name type="scientific">Schistosoma mattheei</name>
    <dbReference type="NCBI Taxonomy" id="31246"/>
    <lineage>
        <taxon>Eukaryota</taxon>
        <taxon>Metazoa</taxon>
        <taxon>Spiralia</taxon>
        <taxon>Lophotrochozoa</taxon>
        <taxon>Platyhelminthes</taxon>
        <taxon>Trematoda</taxon>
        <taxon>Digenea</taxon>
        <taxon>Strigeidida</taxon>
        <taxon>Schistosomatoidea</taxon>
        <taxon>Schistosomatidae</taxon>
        <taxon>Schistosoma</taxon>
    </lineage>
</organism>
<keyword evidence="2" id="KW-1185">Reference proteome</keyword>
<reference evidence="1 2" key="1">
    <citation type="submission" date="2018-11" db="EMBL/GenBank/DDBJ databases">
        <authorList>
            <consortium name="Pathogen Informatics"/>
        </authorList>
    </citation>
    <scope>NUCLEOTIDE SEQUENCE [LARGE SCALE GENOMIC DNA]</scope>
    <source>
        <strain>Denwood</strain>
        <strain evidence="2">Zambia</strain>
    </source>
</reference>
<evidence type="ECO:0000313" key="1">
    <source>
        <dbReference type="EMBL" id="VDP51382.1"/>
    </source>
</evidence>
<dbReference type="EMBL" id="UZAL01029973">
    <property type="protein sequence ID" value="VDP51382.1"/>
    <property type="molecule type" value="Genomic_DNA"/>
</dbReference>
<dbReference type="STRING" id="31246.A0A183P5X9"/>
<dbReference type="InterPro" id="IPR040401">
    <property type="entry name" value="CCDC162"/>
</dbReference>
<dbReference type="PANTHER" id="PTHR33331">
    <property type="entry name" value="COILED-COIL DOMAIN-CONTAINING PROTEIN 162"/>
    <property type="match status" value="1"/>
</dbReference>
<protein>
    <submittedName>
        <fullName evidence="1">Uncharacterized protein</fullName>
    </submittedName>
</protein>
<gene>
    <name evidence="1" type="ORF">SMTD_LOCUS9765</name>
</gene>
<dbReference type="AlphaFoldDB" id="A0A183P5X9"/>
<proteinExistence type="predicted"/>
<dbReference type="PANTHER" id="PTHR33331:SF13">
    <property type="entry name" value="COILED-COIL DOMAIN CONTAINING 162"/>
    <property type="match status" value="1"/>
</dbReference>
<accession>A0A183P5X9</accession>
<dbReference type="Proteomes" id="UP000269396">
    <property type="component" value="Unassembled WGS sequence"/>
</dbReference>